<organism evidence="1 2">
    <name type="scientific">Portunus trituberculatus</name>
    <name type="common">Swimming crab</name>
    <name type="synonym">Neptunus trituberculatus</name>
    <dbReference type="NCBI Taxonomy" id="210409"/>
    <lineage>
        <taxon>Eukaryota</taxon>
        <taxon>Metazoa</taxon>
        <taxon>Ecdysozoa</taxon>
        <taxon>Arthropoda</taxon>
        <taxon>Crustacea</taxon>
        <taxon>Multicrustacea</taxon>
        <taxon>Malacostraca</taxon>
        <taxon>Eumalacostraca</taxon>
        <taxon>Eucarida</taxon>
        <taxon>Decapoda</taxon>
        <taxon>Pleocyemata</taxon>
        <taxon>Brachyura</taxon>
        <taxon>Eubrachyura</taxon>
        <taxon>Portunoidea</taxon>
        <taxon>Portunidae</taxon>
        <taxon>Portuninae</taxon>
        <taxon>Portunus</taxon>
    </lineage>
</organism>
<dbReference type="EMBL" id="VSRR010105742">
    <property type="protein sequence ID" value="MPC96368.1"/>
    <property type="molecule type" value="Genomic_DNA"/>
</dbReference>
<evidence type="ECO:0000313" key="2">
    <source>
        <dbReference type="Proteomes" id="UP000324222"/>
    </source>
</evidence>
<dbReference type="Proteomes" id="UP000324222">
    <property type="component" value="Unassembled WGS sequence"/>
</dbReference>
<sequence length="172" mass="18187">MNGGGGGGGGGVHLPSYLAPPFILVTSPASLAHNGYPFCPPYLLDPLPSIWDCAKYGLLVFSAWRGVGTYDLPVSPATSGVRISRRGGGVSVFVCVCECVNVCVLLSFSSGGDGGAKYVPDSAKEHKGKPERVAVLPLGLARLRVMSCTACFFGVCKDEGFSRRYEEEEEEY</sequence>
<proteinExistence type="predicted"/>
<gene>
    <name evidence="1" type="ORF">E2C01_091625</name>
</gene>
<name>A0A5B7JTE6_PORTR</name>
<accession>A0A5B7JTE6</accession>
<reference evidence="1 2" key="1">
    <citation type="submission" date="2019-05" db="EMBL/GenBank/DDBJ databases">
        <title>Another draft genome of Portunus trituberculatus and its Hox gene families provides insights of decapod evolution.</title>
        <authorList>
            <person name="Jeong J.-H."/>
            <person name="Song I."/>
            <person name="Kim S."/>
            <person name="Choi T."/>
            <person name="Kim D."/>
            <person name="Ryu S."/>
            <person name="Kim W."/>
        </authorList>
    </citation>
    <scope>NUCLEOTIDE SEQUENCE [LARGE SCALE GENOMIC DNA]</scope>
    <source>
        <tissue evidence="1">Muscle</tissue>
    </source>
</reference>
<protein>
    <submittedName>
        <fullName evidence="1">Uncharacterized protein</fullName>
    </submittedName>
</protein>
<comment type="caution">
    <text evidence="1">The sequence shown here is derived from an EMBL/GenBank/DDBJ whole genome shotgun (WGS) entry which is preliminary data.</text>
</comment>
<dbReference type="AlphaFoldDB" id="A0A5B7JTE6"/>
<evidence type="ECO:0000313" key="1">
    <source>
        <dbReference type="EMBL" id="MPC96368.1"/>
    </source>
</evidence>
<keyword evidence="2" id="KW-1185">Reference proteome</keyword>